<comment type="subcellular location">
    <subcellularLocation>
        <location evidence="3">Mitochondrion intermembrane space</location>
    </subcellularLocation>
    <subcellularLocation>
        <location evidence="2">Mitochondrion matrix</location>
    </subcellularLocation>
</comment>
<keyword evidence="8" id="KW-0809">Transit peptide</keyword>
<sequence>MSATAFSRSTLNIAKHTVRPSYNRRVLLASAAAVGTVAALAYSYHNNNNNNNNNNQGGSTIQKALFGFGASAVTTNVRDASPVKHDEEYYQKVYNAIAQKLIDEDDLDFGSYGPLLVRLAWHNSGSYDKNDKSEHKGGSYAGTMRFEKEQRDPENAGLKKGIDYLQSIKVQFPDISHGDLFTLGGVVAIQELGGPKVPWRPGRTDLPVDVTPPYERLPAASQETGKYIRTVFADRLGFTDKEMVCLIGVGHALGKCHRENSGYEGPWTFSPTTVSNEYFKLLLNEDWQIKQWDGKRQYEDKKTHSLMMLPADMALKFDDKFRKYVEEYAKDEEKCMKDFSAAFSKLLERGIKFNVEPMVFKRLDEQ</sequence>
<dbReference type="Gene3D" id="1.10.420.10">
    <property type="entry name" value="Peroxidase, domain 2"/>
    <property type="match status" value="1"/>
</dbReference>
<dbReference type="GO" id="GO:0005758">
    <property type="term" value="C:mitochondrial intermembrane space"/>
    <property type="evidence" value="ECO:0007669"/>
    <property type="project" value="UniProtKB-SubCell"/>
</dbReference>
<dbReference type="Gene3D" id="1.10.520.10">
    <property type="match status" value="1"/>
</dbReference>
<evidence type="ECO:0000313" key="17">
    <source>
        <dbReference type="Proteomes" id="UP000195871"/>
    </source>
</evidence>
<evidence type="ECO:0000256" key="14">
    <source>
        <dbReference type="RuleBase" id="RU363051"/>
    </source>
</evidence>
<dbReference type="PANTHER" id="PTHR31356">
    <property type="entry name" value="THYLAKOID LUMENAL 29 KDA PROTEIN, CHLOROPLASTIC-RELATED"/>
    <property type="match status" value="1"/>
</dbReference>
<dbReference type="Proteomes" id="UP000195871">
    <property type="component" value="Unassembled WGS sequence"/>
</dbReference>
<dbReference type="InterPro" id="IPR010255">
    <property type="entry name" value="Haem_peroxidase_sf"/>
</dbReference>
<dbReference type="GO" id="GO:0004130">
    <property type="term" value="F:cytochrome-c peroxidase activity"/>
    <property type="evidence" value="ECO:0007669"/>
    <property type="project" value="UniProtKB-EC"/>
</dbReference>
<protein>
    <recommendedName>
        <fullName evidence="14">Peroxidase</fullName>
        <ecNumber evidence="14">1.11.1.-</ecNumber>
    </recommendedName>
</protein>
<gene>
    <name evidence="16" type="ORF">CAS74_003042</name>
</gene>
<dbReference type="GO" id="GO:0000302">
    <property type="term" value="P:response to reactive oxygen species"/>
    <property type="evidence" value="ECO:0007669"/>
    <property type="project" value="TreeGrafter"/>
</dbReference>
<proteinExistence type="inferred from homology"/>
<dbReference type="GO" id="GO:0034599">
    <property type="term" value="P:cellular response to oxidative stress"/>
    <property type="evidence" value="ECO:0007669"/>
    <property type="project" value="InterPro"/>
</dbReference>
<evidence type="ECO:0000313" key="16">
    <source>
        <dbReference type="EMBL" id="OUT22054.1"/>
    </source>
</evidence>
<comment type="subunit">
    <text evidence="12">Forms a one-to-one complex with cytochrome c.</text>
</comment>
<dbReference type="InterPro" id="IPR044831">
    <property type="entry name" value="Ccp1-like"/>
</dbReference>
<dbReference type="PROSITE" id="PS00436">
    <property type="entry name" value="PEROXIDASE_2"/>
    <property type="match status" value="1"/>
</dbReference>
<dbReference type="FunFam" id="1.10.420.10:FF:000009">
    <property type="entry name" value="Ascorbate peroxidase"/>
    <property type="match status" value="1"/>
</dbReference>
<keyword evidence="6" id="KW-0349">Heme</keyword>
<organism evidence="16 17">
    <name type="scientific">Pichia kudriavzevii</name>
    <name type="common">Yeast</name>
    <name type="synonym">Issatchenkia orientalis</name>
    <dbReference type="NCBI Taxonomy" id="4909"/>
    <lineage>
        <taxon>Eukaryota</taxon>
        <taxon>Fungi</taxon>
        <taxon>Dikarya</taxon>
        <taxon>Ascomycota</taxon>
        <taxon>Saccharomycotina</taxon>
        <taxon>Pichiomycetes</taxon>
        <taxon>Pichiales</taxon>
        <taxon>Pichiaceae</taxon>
        <taxon>Pichia</taxon>
    </lineage>
</organism>
<dbReference type="InterPro" id="IPR002016">
    <property type="entry name" value="Haem_peroxidase"/>
</dbReference>
<dbReference type="GO" id="GO:0046872">
    <property type="term" value="F:metal ion binding"/>
    <property type="evidence" value="ECO:0007669"/>
    <property type="project" value="UniProtKB-UniRule"/>
</dbReference>
<evidence type="ECO:0000256" key="7">
    <source>
        <dbReference type="ARBA" id="ARBA00022723"/>
    </source>
</evidence>
<evidence type="ECO:0000256" key="12">
    <source>
        <dbReference type="ARBA" id="ARBA00038574"/>
    </source>
</evidence>
<comment type="caution">
    <text evidence="16">The sequence shown here is derived from an EMBL/GenBank/DDBJ whole genome shotgun (WGS) entry which is preliminary data.</text>
</comment>
<keyword evidence="10" id="KW-0408">Iron</keyword>
<evidence type="ECO:0000256" key="4">
    <source>
        <dbReference type="ARBA" id="ARBA00005997"/>
    </source>
</evidence>
<dbReference type="InterPro" id="IPR002207">
    <property type="entry name" value="Peroxidase_I"/>
</dbReference>
<dbReference type="FunFam" id="1.10.520.10:FF:000005">
    <property type="entry name" value="Cytochrome c peroxidase"/>
    <property type="match status" value="1"/>
</dbReference>
<dbReference type="EMBL" id="NHMM01000004">
    <property type="protein sequence ID" value="OUT22054.1"/>
    <property type="molecule type" value="Genomic_DNA"/>
</dbReference>
<dbReference type="GO" id="GO:0020037">
    <property type="term" value="F:heme binding"/>
    <property type="evidence" value="ECO:0007669"/>
    <property type="project" value="UniProtKB-UniRule"/>
</dbReference>
<evidence type="ECO:0000256" key="8">
    <source>
        <dbReference type="ARBA" id="ARBA00022946"/>
    </source>
</evidence>
<evidence type="ECO:0000256" key="6">
    <source>
        <dbReference type="ARBA" id="ARBA00022617"/>
    </source>
</evidence>
<dbReference type="AlphaFoldDB" id="A0A1Z8JNA0"/>
<name>A0A1Z8JNA0_PICKU</name>
<comment type="function">
    <text evidence="1">Destroys radicals which are normally produced within the cells and which are toxic to biological systems.</text>
</comment>
<evidence type="ECO:0000256" key="3">
    <source>
        <dbReference type="ARBA" id="ARBA00004569"/>
    </source>
</evidence>
<reference evidence="16 17" key="1">
    <citation type="submission" date="2017-05" db="EMBL/GenBank/DDBJ databases">
        <title>The Genome Sequence of Candida krusei Ckrusei653.</title>
        <authorList>
            <person name="Cuomo C."/>
            <person name="Forche A."/>
            <person name="Young S."/>
            <person name="Abouelleil A."/>
            <person name="Cao P."/>
            <person name="Chapman S."/>
            <person name="Cusick C."/>
            <person name="Shea T."/>
            <person name="Nusbaum C."/>
            <person name="Birren B."/>
        </authorList>
    </citation>
    <scope>NUCLEOTIDE SEQUENCE [LARGE SCALE GENOMIC DNA]</scope>
    <source>
        <strain evidence="16 17">Ckrusei653</strain>
    </source>
</reference>
<keyword evidence="9 14" id="KW-0560">Oxidoreductase</keyword>
<evidence type="ECO:0000256" key="2">
    <source>
        <dbReference type="ARBA" id="ARBA00004305"/>
    </source>
</evidence>
<evidence type="ECO:0000256" key="11">
    <source>
        <dbReference type="ARBA" id="ARBA00023128"/>
    </source>
</evidence>
<dbReference type="InterPro" id="IPR019794">
    <property type="entry name" value="Peroxidases_AS"/>
</dbReference>
<comment type="catalytic activity">
    <reaction evidence="13">
        <text>2 Fe(II)-[cytochrome c] + H2O2 + 2 H(+) = 2 Fe(III)-[cytochrome c] + 2 H2O</text>
        <dbReference type="Rhea" id="RHEA:16581"/>
        <dbReference type="Rhea" id="RHEA-COMP:10350"/>
        <dbReference type="Rhea" id="RHEA-COMP:14399"/>
        <dbReference type="ChEBI" id="CHEBI:15377"/>
        <dbReference type="ChEBI" id="CHEBI:15378"/>
        <dbReference type="ChEBI" id="CHEBI:16240"/>
        <dbReference type="ChEBI" id="CHEBI:29033"/>
        <dbReference type="ChEBI" id="CHEBI:29034"/>
        <dbReference type="EC" id="1.11.1.5"/>
    </reaction>
</comment>
<dbReference type="Pfam" id="PF00141">
    <property type="entry name" value="peroxidase"/>
    <property type="match status" value="1"/>
</dbReference>
<evidence type="ECO:0000256" key="13">
    <source>
        <dbReference type="ARBA" id="ARBA00049265"/>
    </source>
</evidence>
<dbReference type="PRINTS" id="PR00459">
    <property type="entry name" value="ASPEROXIDASE"/>
</dbReference>
<feature type="domain" description="Plant heme peroxidase family profile" evidence="15">
    <location>
        <begin position="116"/>
        <end position="366"/>
    </location>
</feature>
<keyword evidence="5 14" id="KW-0575">Peroxidase</keyword>
<dbReference type="SUPFAM" id="SSF48113">
    <property type="entry name" value="Heme-dependent peroxidases"/>
    <property type="match status" value="1"/>
</dbReference>
<evidence type="ECO:0000256" key="5">
    <source>
        <dbReference type="ARBA" id="ARBA00022559"/>
    </source>
</evidence>
<dbReference type="VEuPathDB" id="FungiDB:C5L36_0E02130"/>
<keyword evidence="11" id="KW-0496">Mitochondrion</keyword>
<keyword evidence="7" id="KW-0479">Metal-binding</keyword>
<dbReference type="PRINTS" id="PR00458">
    <property type="entry name" value="PEROXIDASE"/>
</dbReference>
<dbReference type="EC" id="1.11.1.-" evidence="14"/>
<dbReference type="PROSITE" id="PS50873">
    <property type="entry name" value="PEROXIDASE_4"/>
    <property type="match status" value="1"/>
</dbReference>
<dbReference type="GO" id="GO:0042744">
    <property type="term" value="P:hydrogen peroxide catabolic process"/>
    <property type="evidence" value="ECO:0007669"/>
    <property type="project" value="TreeGrafter"/>
</dbReference>
<comment type="similarity">
    <text evidence="4">Belongs to the peroxidase family. Cytochrome c peroxidase subfamily.</text>
</comment>
<dbReference type="PANTHER" id="PTHR31356:SF58">
    <property type="entry name" value="CYTOCHROME C PEROXIDASE, MITOCHONDRIAL"/>
    <property type="match status" value="1"/>
</dbReference>
<dbReference type="GO" id="GO:0005759">
    <property type="term" value="C:mitochondrial matrix"/>
    <property type="evidence" value="ECO:0007669"/>
    <property type="project" value="UniProtKB-SubCell"/>
</dbReference>
<accession>A0A1Z8JNA0</accession>
<evidence type="ECO:0000259" key="15">
    <source>
        <dbReference type="PROSITE" id="PS50873"/>
    </source>
</evidence>
<evidence type="ECO:0000256" key="9">
    <source>
        <dbReference type="ARBA" id="ARBA00023002"/>
    </source>
</evidence>
<evidence type="ECO:0000256" key="1">
    <source>
        <dbReference type="ARBA" id="ARBA00003917"/>
    </source>
</evidence>
<evidence type="ECO:0000256" key="10">
    <source>
        <dbReference type="ARBA" id="ARBA00023004"/>
    </source>
</evidence>